<dbReference type="Pfam" id="PF00805">
    <property type="entry name" value="Pentapeptide"/>
    <property type="match status" value="1"/>
</dbReference>
<evidence type="ECO:0008006" key="4">
    <source>
        <dbReference type="Google" id="ProtNLM"/>
    </source>
</evidence>
<keyword evidence="1" id="KW-0853">WD repeat</keyword>
<feature type="repeat" description="WD" evidence="1">
    <location>
        <begin position="589"/>
        <end position="630"/>
    </location>
</feature>
<feature type="repeat" description="WD" evidence="1">
    <location>
        <begin position="379"/>
        <end position="420"/>
    </location>
</feature>
<proteinExistence type="predicted"/>
<dbReference type="PROSITE" id="PS50294">
    <property type="entry name" value="WD_REPEATS_REGION"/>
    <property type="match status" value="7"/>
</dbReference>
<feature type="repeat" description="WD" evidence="1">
    <location>
        <begin position="631"/>
        <end position="672"/>
    </location>
</feature>
<dbReference type="PANTHER" id="PTHR45333">
    <property type="entry name" value="MEMBRANE PROTEIN-RELATED"/>
    <property type="match status" value="1"/>
</dbReference>
<dbReference type="InterPro" id="IPR001646">
    <property type="entry name" value="5peptide_repeat"/>
</dbReference>
<evidence type="ECO:0000313" key="3">
    <source>
        <dbReference type="Proteomes" id="UP000683925"/>
    </source>
</evidence>
<dbReference type="PROSITE" id="PS00678">
    <property type="entry name" value="WD_REPEATS_1"/>
    <property type="match status" value="7"/>
</dbReference>
<dbReference type="Pfam" id="PF00400">
    <property type="entry name" value="WD40"/>
    <property type="match status" value="8"/>
</dbReference>
<protein>
    <recommendedName>
        <fullName evidence="4">WD-40 repeat protein</fullName>
    </recommendedName>
</protein>
<dbReference type="InterPro" id="IPR019775">
    <property type="entry name" value="WD40_repeat_CS"/>
</dbReference>
<comment type="caution">
    <text evidence="2">The sequence shown here is derived from an EMBL/GenBank/DDBJ whole genome shotgun (WGS) entry which is preliminary data.</text>
</comment>
<gene>
    <name evidence="2" type="ORF">POCTA_138.1.T0440309</name>
</gene>
<dbReference type="OrthoDB" id="338608at2759"/>
<dbReference type="SMART" id="SM00320">
    <property type="entry name" value="WD40"/>
    <property type="match status" value="7"/>
</dbReference>
<accession>A0A8S1UJK5</accession>
<evidence type="ECO:0000313" key="2">
    <source>
        <dbReference type="EMBL" id="CAD8164343.1"/>
    </source>
</evidence>
<dbReference type="PANTHER" id="PTHR45333:SF1">
    <property type="entry name" value="CHROMOSOME UNDETERMINED SCAFFOLD_625, WHOLE GENOME SHOTGUN SEQUENCE"/>
    <property type="match status" value="1"/>
</dbReference>
<feature type="repeat" description="WD" evidence="1">
    <location>
        <begin position="421"/>
        <end position="462"/>
    </location>
</feature>
<dbReference type="CDD" id="cd00200">
    <property type="entry name" value="WD40"/>
    <property type="match status" value="1"/>
</dbReference>
<keyword evidence="3" id="KW-1185">Reference proteome</keyword>
<feature type="repeat" description="WD" evidence="1">
    <location>
        <begin position="547"/>
        <end position="588"/>
    </location>
</feature>
<reference evidence="2" key="1">
    <citation type="submission" date="2021-01" db="EMBL/GenBank/DDBJ databases">
        <authorList>
            <consortium name="Genoscope - CEA"/>
            <person name="William W."/>
        </authorList>
    </citation>
    <scope>NUCLEOTIDE SEQUENCE</scope>
</reference>
<evidence type="ECO:0000256" key="1">
    <source>
        <dbReference type="PROSITE-ProRule" id="PRU00221"/>
    </source>
</evidence>
<dbReference type="PROSITE" id="PS50082">
    <property type="entry name" value="WD_REPEATS_2"/>
    <property type="match status" value="7"/>
</dbReference>
<name>A0A8S1UJK5_PAROT</name>
<feature type="repeat" description="WD" evidence="1">
    <location>
        <begin position="463"/>
        <end position="504"/>
    </location>
</feature>
<sequence>MRCTQHPLNQISQICIAPHKCKRKVCVQCTLVNEGELHQIMNLDEFRGLLLQKLLKDKYHQNSELIVGQQDLKILLTQTENMLKKIWEQLKESFNSIYNLIERQTNYYLTKVKENINLAAMSETDLDKLVKIYKGNEEKNSYLTKLEMIKKWWGNEIRTFNEKLKKELQDRFQTPSLQLEIWQEASYQRKENLCQILVSVMGIDEQIYVMIIGMLKKQKITNSLTFLSDSCNNTNQEQQKIKFITNVLNNIQELDFNKKHYSIKEYIDIRDEIIFNVSNEVKIINFFKFLVHLTAIDNQFIKCGSNSLHLLVEMKVDLREQNFENIKINDTSLIGANFAKCNLSGSQFNNVDISGMIINGAYLFNCKWNNLTIQEFQNKNENTSFIYSLSFSPDGATLASGSQDKFICLWDVKTGQQKAKLDGHTSYVNSVRISHNGSTLASGSDDKSICLWDFQTEKQIAQLFGHSYGVTTVCYSPDDNQLASGSVDNSIRFWDTRTGEQQAQLDGHIGYVYSVDFSPDGTTLASCSYDNSIRLWDLKTRRQQTILDVHGARLNSVCFSPDGSTLASGSDDNSIRLWDFKTGQLKAKLDSHTYGVTTACYSSDGTTLASSSYDNTISLWDVKTRKLKVILDAHTQSVNSVCFSPDGSTLASGSCDSSIRLWNVNGQNCNQVRSVCYSLDGKTVKMSGVDNSISLWDSLTGRLIDPSEKSYTDIIALFQNETQNNQFSQVSPFYTTQLIAQLLHLEATSALIFKGEFTDHQGNDLRNLFLERGGKFLESQIKFQSEY</sequence>
<dbReference type="EMBL" id="CAJJDP010000044">
    <property type="protein sequence ID" value="CAD8164343.1"/>
    <property type="molecule type" value="Genomic_DNA"/>
</dbReference>
<dbReference type="AlphaFoldDB" id="A0A8S1UJK5"/>
<organism evidence="2 3">
    <name type="scientific">Paramecium octaurelia</name>
    <dbReference type="NCBI Taxonomy" id="43137"/>
    <lineage>
        <taxon>Eukaryota</taxon>
        <taxon>Sar</taxon>
        <taxon>Alveolata</taxon>
        <taxon>Ciliophora</taxon>
        <taxon>Intramacronucleata</taxon>
        <taxon>Oligohymenophorea</taxon>
        <taxon>Peniculida</taxon>
        <taxon>Parameciidae</taxon>
        <taxon>Paramecium</taxon>
    </lineage>
</organism>
<dbReference type="InterPro" id="IPR001680">
    <property type="entry name" value="WD40_rpt"/>
</dbReference>
<dbReference type="Proteomes" id="UP000683925">
    <property type="component" value="Unassembled WGS sequence"/>
</dbReference>
<feature type="repeat" description="WD" evidence="1">
    <location>
        <begin position="505"/>
        <end position="546"/>
    </location>
</feature>